<gene>
    <name evidence="2" type="ORF">F942_00314</name>
</gene>
<proteinExistence type="predicted"/>
<keyword evidence="1" id="KW-1133">Transmembrane helix</keyword>
<evidence type="ECO:0000313" key="2">
    <source>
        <dbReference type="EMBL" id="ENV81155.1"/>
    </source>
</evidence>
<protein>
    <submittedName>
        <fullName evidence="2">Uncharacterized protein</fullName>
    </submittedName>
</protein>
<sequence>MTGVNPKTEMRKTQTGCLGFFMTLLFYFAVSA</sequence>
<reference evidence="2 3" key="1">
    <citation type="submission" date="2013-02" db="EMBL/GenBank/DDBJ databases">
        <title>The Genome Sequence of Acinetobacter ursingii NIPH ANC_3649.</title>
        <authorList>
            <consortium name="The Broad Institute Genome Sequencing Platform"/>
            <consortium name="The Broad Institute Genome Sequencing Center for Infectious Disease"/>
            <person name="Cerqueira G."/>
            <person name="Feldgarden M."/>
            <person name="Courvalin P."/>
            <person name="Perichon B."/>
            <person name="Grillot-Courvalin C."/>
            <person name="Clermont D."/>
            <person name="Rocha E."/>
            <person name="Yoon E.-J."/>
            <person name="Nemec A."/>
            <person name="Walker B."/>
            <person name="Young S.K."/>
            <person name="Zeng Q."/>
            <person name="Gargeya S."/>
            <person name="Fitzgerald M."/>
            <person name="Haas B."/>
            <person name="Abouelleil A."/>
            <person name="Alvarado L."/>
            <person name="Arachchi H.M."/>
            <person name="Berlin A.M."/>
            <person name="Chapman S.B."/>
            <person name="Dewar J."/>
            <person name="Goldberg J."/>
            <person name="Griggs A."/>
            <person name="Gujja S."/>
            <person name="Hansen M."/>
            <person name="Howarth C."/>
            <person name="Imamovic A."/>
            <person name="Larimer J."/>
            <person name="McCowan C."/>
            <person name="Murphy C."/>
            <person name="Neiman D."/>
            <person name="Pearson M."/>
            <person name="Priest M."/>
            <person name="Roberts A."/>
            <person name="Saif S."/>
            <person name="Shea T."/>
            <person name="Sisk P."/>
            <person name="Sykes S."/>
            <person name="Wortman J."/>
            <person name="Nusbaum C."/>
            <person name="Birren B."/>
        </authorList>
    </citation>
    <scope>NUCLEOTIDE SEQUENCE [LARGE SCALE GENOMIC DNA]</scope>
    <source>
        <strain evidence="2 3">ANC 3649</strain>
    </source>
</reference>
<keyword evidence="3" id="KW-1185">Reference proteome</keyword>
<comment type="caution">
    <text evidence="2">The sequence shown here is derived from an EMBL/GenBank/DDBJ whole genome shotgun (WGS) entry which is preliminary data.</text>
</comment>
<dbReference type="AlphaFoldDB" id="N9DK65"/>
<evidence type="ECO:0000313" key="3">
    <source>
        <dbReference type="Proteomes" id="UP000013276"/>
    </source>
</evidence>
<dbReference type="EMBL" id="APQC01000001">
    <property type="protein sequence ID" value="ENV81155.1"/>
    <property type="molecule type" value="Genomic_DNA"/>
</dbReference>
<accession>N9DK65</accession>
<feature type="transmembrane region" description="Helical" evidence="1">
    <location>
        <begin position="12"/>
        <end position="30"/>
    </location>
</feature>
<keyword evidence="1" id="KW-0472">Membrane</keyword>
<organism evidence="2 3">
    <name type="scientific">Acinetobacter ursingii ANC 3649</name>
    <dbReference type="NCBI Taxonomy" id="1257043"/>
    <lineage>
        <taxon>Bacteria</taxon>
        <taxon>Pseudomonadati</taxon>
        <taxon>Pseudomonadota</taxon>
        <taxon>Gammaproteobacteria</taxon>
        <taxon>Moraxellales</taxon>
        <taxon>Moraxellaceae</taxon>
        <taxon>Acinetobacter</taxon>
    </lineage>
</organism>
<dbReference type="HOGENOM" id="CLU_3387644_0_0_6"/>
<keyword evidence="1" id="KW-0812">Transmembrane</keyword>
<dbReference type="Proteomes" id="UP000013276">
    <property type="component" value="Unassembled WGS sequence"/>
</dbReference>
<name>N9DK65_9GAMM</name>
<evidence type="ECO:0000256" key="1">
    <source>
        <dbReference type="SAM" id="Phobius"/>
    </source>
</evidence>